<evidence type="ECO:0000313" key="3">
    <source>
        <dbReference type="Proteomes" id="UP000530424"/>
    </source>
</evidence>
<sequence length="120" mass="12711">MNSWVYGAVLVLCGAAAVLLVVDLVRDRAAQDSHFAALAVIEIVLLVQLVWGCVQLAQTERDVQSGVLVSYLVSTVLVPVVGALVSLTERSRVGTTILLLAVATIAGLEIRIWDLWSAGA</sequence>
<keyword evidence="1" id="KW-0812">Transmembrane</keyword>
<reference evidence="2 3" key="1">
    <citation type="submission" date="2020-07" db="EMBL/GenBank/DDBJ databases">
        <title>Sequencing the genomes of 1000 actinobacteria strains.</title>
        <authorList>
            <person name="Klenk H.-P."/>
        </authorList>
    </citation>
    <scope>NUCLEOTIDE SEQUENCE [LARGE SCALE GENOMIC DNA]</scope>
    <source>
        <strain evidence="2 3">DSM 103833</strain>
    </source>
</reference>
<dbReference type="AlphaFoldDB" id="A0A853C277"/>
<feature type="transmembrane region" description="Helical" evidence="1">
    <location>
        <begin position="6"/>
        <end position="25"/>
    </location>
</feature>
<dbReference type="EMBL" id="JACCFP010000001">
    <property type="protein sequence ID" value="NYJ01267.1"/>
    <property type="molecule type" value="Genomic_DNA"/>
</dbReference>
<evidence type="ECO:0000313" key="2">
    <source>
        <dbReference type="EMBL" id="NYJ01267.1"/>
    </source>
</evidence>
<feature type="transmembrane region" description="Helical" evidence="1">
    <location>
        <begin position="37"/>
        <end position="57"/>
    </location>
</feature>
<protein>
    <submittedName>
        <fullName evidence="2">Putative membrane protein</fullName>
    </submittedName>
</protein>
<keyword evidence="1" id="KW-0472">Membrane</keyword>
<name>A0A853C277_9ACTN</name>
<dbReference type="Proteomes" id="UP000530424">
    <property type="component" value="Unassembled WGS sequence"/>
</dbReference>
<keyword evidence="1" id="KW-1133">Transmembrane helix</keyword>
<accession>A0A853C277</accession>
<evidence type="ECO:0000256" key="1">
    <source>
        <dbReference type="SAM" id="Phobius"/>
    </source>
</evidence>
<feature type="transmembrane region" description="Helical" evidence="1">
    <location>
        <begin position="63"/>
        <end position="85"/>
    </location>
</feature>
<proteinExistence type="predicted"/>
<comment type="caution">
    <text evidence="2">The sequence shown here is derived from an EMBL/GenBank/DDBJ whole genome shotgun (WGS) entry which is preliminary data.</text>
</comment>
<dbReference type="RefSeq" id="WP_179667770.1">
    <property type="nucleotide sequence ID" value="NZ_JACCFP010000001.1"/>
</dbReference>
<keyword evidence="3" id="KW-1185">Reference proteome</keyword>
<gene>
    <name evidence="2" type="ORF">HNR19_001965</name>
</gene>
<feature type="transmembrane region" description="Helical" evidence="1">
    <location>
        <begin position="97"/>
        <end position="116"/>
    </location>
</feature>
<organism evidence="2 3">
    <name type="scientific">Nocardioides thalensis</name>
    <dbReference type="NCBI Taxonomy" id="1914755"/>
    <lineage>
        <taxon>Bacteria</taxon>
        <taxon>Bacillati</taxon>
        <taxon>Actinomycetota</taxon>
        <taxon>Actinomycetes</taxon>
        <taxon>Propionibacteriales</taxon>
        <taxon>Nocardioidaceae</taxon>
        <taxon>Nocardioides</taxon>
    </lineage>
</organism>